<accession>A0AAD5S4E1</accession>
<proteinExistence type="predicted"/>
<gene>
    <name evidence="2" type="ORF">HK097_001414</name>
</gene>
<dbReference type="Proteomes" id="UP001212841">
    <property type="component" value="Unassembled WGS sequence"/>
</dbReference>
<feature type="compositionally biased region" description="Low complexity" evidence="1">
    <location>
        <begin position="466"/>
        <end position="485"/>
    </location>
</feature>
<dbReference type="Gene3D" id="1.25.40.10">
    <property type="entry name" value="Tetratricopeptide repeat domain"/>
    <property type="match status" value="1"/>
</dbReference>
<organism evidence="2 3">
    <name type="scientific">Rhizophlyctis rosea</name>
    <dbReference type="NCBI Taxonomy" id="64517"/>
    <lineage>
        <taxon>Eukaryota</taxon>
        <taxon>Fungi</taxon>
        <taxon>Fungi incertae sedis</taxon>
        <taxon>Chytridiomycota</taxon>
        <taxon>Chytridiomycota incertae sedis</taxon>
        <taxon>Chytridiomycetes</taxon>
        <taxon>Rhizophlyctidales</taxon>
        <taxon>Rhizophlyctidaceae</taxon>
        <taxon>Rhizophlyctis</taxon>
    </lineage>
</organism>
<evidence type="ECO:0000256" key="1">
    <source>
        <dbReference type="SAM" id="MobiDB-lite"/>
    </source>
</evidence>
<feature type="region of interest" description="Disordered" evidence="1">
    <location>
        <begin position="460"/>
        <end position="513"/>
    </location>
</feature>
<dbReference type="PANTHER" id="PTHR31975">
    <property type="entry name" value="BUD SITE SELECTION PROTEIN 7-RELATED"/>
    <property type="match status" value="1"/>
</dbReference>
<dbReference type="AlphaFoldDB" id="A0AAD5S4E1"/>
<feature type="region of interest" description="Disordered" evidence="1">
    <location>
        <begin position="362"/>
        <end position="397"/>
    </location>
</feature>
<name>A0AAD5S4E1_9FUNG</name>
<evidence type="ECO:0008006" key="4">
    <source>
        <dbReference type="Google" id="ProtNLM"/>
    </source>
</evidence>
<feature type="compositionally biased region" description="Acidic residues" evidence="1">
    <location>
        <begin position="486"/>
        <end position="503"/>
    </location>
</feature>
<reference evidence="2" key="1">
    <citation type="submission" date="2020-05" db="EMBL/GenBank/DDBJ databases">
        <title>Phylogenomic resolution of chytrid fungi.</title>
        <authorList>
            <person name="Stajich J.E."/>
            <person name="Amses K."/>
            <person name="Simmons R."/>
            <person name="Seto K."/>
            <person name="Myers J."/>
            <person name="Bonds A."/>
            <person name="Quandt C.A."/>
            <person name="Barry K."/>
            <person name="Liu P."/>
            <person name="Grigoriev I."/>
            <person name="Longcore J.E."/>
            <person name="James T.Y."/>
        </authorList>
    </citation>
    <scope>NUCLEOTIDE SEQUENCE</scope>
    <source>
        <strain evidence="2">JEL0318</strain>
    </source>
</reference>
<dbReference type="PANTHER" id="PTHR31975:SF1">
    <property type="entry name" value="BUD SITE SELECTION PROTEIN 7-RELATED"/>
    <property type="match status" value="1"/>
</dbReference>
<dbReference type="InterPro" id="IPR011990">
    <property type="entry name" value="TPR-like_helical_dom_sf"/>
</dbReference>
<feature type="compositionally biased region" description="Basic and acidic residues" evidence="1">
    <location>
        <begin position="504"/>
        <end position="513"/>
    </location>
</feature>
<evidence type="ECO:0000313" key="2">
    <source>
        <dbReference type="EMBL" id="KAJ3044657.1"/>
    </source>
</evidence>
<evidence type="ECO:0000313" key="3">
    <source>
        <dbReference type="Proteomes" id="UP001212841"/>
    </source>
</evidence>
<dbReference type="SUPFAM" id="SSF48452">
    <property type="entry name" value="TPR-like"/>
    <property type="match status" value="1"/>
</dbReference>
<protein>
    <recommendedName>
        <fullName evidence="4">Chaps-domain-containing protein</fullName>
    </recommendedName>
</protein>
<dbReference type="EMBL" id="JADGJD010001281">
    <property type="protein sequence ID" value="KAJ3044657.1"/>
    <property type="molecule type" value="Genomic_DNA"/>
</dbReference>
<feature type="non-terminal residue" evidence="2">
    <location>
        <position position="1"/>
    </location>
</feature>
<comment type="caution">
    <text evidence="2">The sequence shown here is derived from an EMBL/GenBank/DDBJ whole genome shotgun (WGS) entry which is preliminary data.</text>
</comment>
<dbReference type="GO" id="GO:0034044">
    <property type="term" value="C:exomer complex"/>
    <property type="evidence" value="ECO:0007669"/>
    <property type="project" value="TreeGrafter"/>
</dbReference>
<dbReference type="FunFam" id="1.25.40.10:FF:000149">
    <property type="entry name" value="Clathrin-coated vesiclec protein (Bud7)"/>
    <property type="match status" value="1"/>
</dbReference>
<dbReference type="InterPro" id="IPR015374">
    <property type="entry name" value="ChAPs"/>
</dbReference>
<dbReference type="GO" id="GO:0006893">
    <property type="term" value="P:Golgi to plasma membrane transport"/>
    <property type="evidence" value="ECO:0007669"/>
    <property type="project" value="UniProtKB-ARBA"/>
</dbReference>
<sequence length="513" mass="57141">MVVVADPSVLRGIPEFFESELSECLAARTESLATFRELGPPDLCHIVKTNPKTQVKDIGSYHYVLGNDASSSATLAAYLNSLTYSIGWVGGKPSPWKIKSGTYCCFNAFSRVDVRVEVRIPGGVDCYVVDLRGDRHPINNQEVWNETAVSAVLRAILDDNDEPDGNDGQPLLGLRKLDPLPTLADEKRFLEAAQQAFWKGWQLGTEPEVQVATFFSNHLSNGVMKYFSEAGRLGEAAKFFEPLYKKDPEVGAVLAKAYLGTDEEIKAVEILHEALKRQPLSYGLLLIQIDFLRAKKRYDMALKLAKLAVTFAPSEYTTWAKLTELYIETGDFKSALLSLNSCPMFTYCERDAMRMPPPARTHLPLKPDPATLKPEDDPKKMPSASGTIFDENDPRENEVHPELQRLPALSLRGTFSRAYNLLIRIVTKVGWDELLKFRSTVFVMEEEYRIHRALAEETTKSVGPLPTTTGNGDAGANGNEAAVAPVEEDGGEEEEEEEDEELKDENMEKIDLD</sequence>
<keyword evidence="3" id="KW-1185">Reference proteome</keyword>
<dbReference type="Pfam" id="PF09295">
    <property type="entry name" value="ChAPs"/>
    <property type="match status" value="1"/>
</dbReference>